<dbReference type="GO" id="GO:0003677">
    <property type="term" value="F:DNA binding"/>
    <property type="evidence" value="ECO:0007669"/>
    <property type="project" value="UniProtKB-KW"/>
</dbReference>
<dbReference type="InterPro" id="IPR009044">
    <property type="entry name" value="ssDNA-bd_transcriptional_reg"/>
</dbReference>
<dbReference type="SUPFAM" id="SSF54447">
    <property type="entry name" value="ssDNA-binding transcriptional regulator domain"/>
    <property type="match status" value="1"/>
</dbReference>
<dbReference type="InterPro" id="IPR003173">
    <property type="entry name" value="PC4_C"/>
</dbReference>
<reference evidence="9" key="1">
    <citation type="submission" date="2015-07" db="EMBL/GenBank/DDBJ databases">
        <title>Transcriptome Assembly of Anthurium amnicola.</title>
        <authorList>
            <person name="Suzuki J."/>
        </authorList>
    </citation>
    <scope>NUCLEOTIDE SEQUENCE</scope>
</reference>
<dbReference type="AlphaFoldDB" id="A0A1D1YIY8"/>
<feature type="compositionally biased region" description="Acidic residues" evidence="7">
    <location>
        <begin position="15"/>
        <end position="43"/>
    </location>
</feature>
<evidence type="ECO:0000256" key="6">
    <source>
        <dbReference type="ARBA" id="ARBA00023242"/>
    </source>
</evidence>
<evidence type="ECO:0000256" key="7">
    <source>
        <dbReference type="SAM" id="MobiDB-lite"/>
    </source>
</evidence>
<dbReference type="Gene3D" id="2.30.31.10">
    <property type="entry name" value="Transcriptional Coactivator Pc4, Chain A"/>
    <property type="match status" value="1"/>
</dbReference>
<evidence type="ECO:0000256" key="3">
    <source>
        <dbReference type="ARBA" id="ARBA00023015"/>
    </source>
</evidence>
<evidence type="ECO:0000256" key="5">
    <source>
        <dbReference type="ARBA" id="ARBA00023163"/>
    </source>
</evidence>
<evidence type="ECO:0000256" key="1">
    <source>
        <dbReference type="ARBA" id="ARBA00004123"/>
    </source>
</evidence>
<keyword evidence="5" id="KW-0804">Transcription</keyword>
<keyword evidence="4" id="KW-0238">DNA-binding</keyword>
<dbReference type="GO" id="GO:0005634">
    <property type="term" value="C:nucleus"/>
    <property type="evidence" value="ECO:0007669"/>
    <property type="project" value="UniProtKB-SubCell"/>
</dbReference>
<comment type="subcellular location">
    <subcellularLocation>
        <location evidence="1">Nucleus</location>
    </subcellularLocation>
</comment>
<dbReference type="EMBL" id="GDJX01013341">
    <property type="protein sequence ID" value="JAT54595.1"/>
    <property type="molecule type" value="Transcribed_RNA"/>
</dbReference>
<feature type="domain" description="Transcriptional coactivator p15 (PC4) C-terminal" evidence="8">
    <location>
        <begin position="81"/>
        <end position="132"/>
    </location>
</feature>
<dbReference type="GO" id="GO:0003713">
    <property type="term" value="F:transcription coactivator activity"/>
    <property type="evidence" value="ECO:0007669"/>
    <property type="project" value="InterPro"/>
</dbReference>
<evidence type="ECO:0000256" key="4">
    <source>
        <dbReference type="ARBA" id="ARBA00023125"/>
    </source>
</evidence>
<evidence type="ECO:0000259" key="8">
    <source>
        <dbReference type="Pfam" id="PF02229"/>
    </source>
</evidence>
<dbReference type="Pfam" id="PF02229">
    <property type="entry name" value="PC4"/>
    <property type="match status" value="1"/>
</dbReference>
<organism evidence="9">
    <name type="scientific">Anthurium amnicola</name>
    <dbReference type="NCBI Taxonomy" id="1678845"/>
    <lineage>
        <taxon>Eukaryota</taxon>
        <taxon>Viridiplantae</taxon>
        <taxon>Streptophyta</taxon>
        <taxon>Embryophyta</taxon>
        <taxon>Tracheophyta</taxon>
        <taxon>Spermatophyta</taxon>
        <taxon>Magnoliopsida</taxon>
        <taxon>Liliopsida</taxon>
        <taxon>Araceae</taxon>
        <taxon>Pothoideae</taxon>
        <taxon>Potheae</taxon>
        <taxon>Anthurium</taxon>
    </lineage>
</organism>
<proteinExistence type="inferred from homology"/>
<evidence type="ECO:0000313" key="9">
    <source>
        <dbReference type="EMBL" id="JAT54595.1"/>
    </source>
</evidence>
<dbReference type="PANTHER" id="PTHR13215">
    <property type="entry name" value="RNA POLYMERASE II TRANSCRIPTIONAL COACTIVATOR"/>
    <property type="match status" value="1"/>
</dbReference>
<keyword evidence="6" id="KW-0539">Nucleus</keyword>
<feature type="compositionally biased region" description="Basic and acidic residues" evidence="7">
    <location>
        <begin position="60"/>
        <end position="74"/>
    </location>
</feature>
<dbReference type="GO" id="GO:0060261">
    <property type="term" value="P:positive regulation of transcription initiation by RNA polymerase II"/>
    <property type="evidence" value="ECO:0007669"/>
    <property type="project" value="InterPro"/>
</dbReference>
<sequence length="145" mass="17084">MSKRKISKSSKYIVDSDEEAGYEEDEQQQIDDDGEEEFEEEEDPKASKRASSSRSSKKFKKEESDSDRSDRGENESGETYFKLSSKKRVTIREWKNMVLIDFREFFETKEGHTQPTKKGISLQLEQWNKLKDLISDIDNEIRKLK</sequence>
<dbReference type="InterPro" id="IPR045125">
    <property type="entry name" value="Sub1/Tcp4-like"/>
</dbReference>
<evidence type="ECO:0000256" key="2">
    <source>
        <dbReference type="ARBA" id="ARBA00009001"/>
    </source>
</evidence>
<comment type="similarity">
    <text evidence="2">Belongs to the transcriptional coactivator PC4 family.</text>
</comment>
<accession>A0A1D1YIY8</accession>
<gene>
    <name evidence="9" type="primary">SUB1_1</name>
    <name evidence="9" type="ORF">g.12817</name>
</gene>
<name>A0A1D1YIY8_9ARAE</name>
<feature type="region of interest" description="Disordered" evidence="7">
    <location>
        <begin position="1"/>
        <end position="79"/>
    </location>
</feature>
<protein>
    <submittedName>
        <fullName evidence="9">Activated RNA polymerase II transcriptional coactivator p15</fullName>
    </submittedName>
</protein>
<keyword evidence="3" id="KW-0805">Transcription regulation</keyword>